<feature type="non-terminal residue" evidence="5">
    <location>
        <position position="120"/>
    </location>
</feature>
<comment type="caution">
    <text evidence="5">The sequence shown here is derived from an EMBL/GenBank/DDBJ whole genome shotgun (WGS) entry which is preliminary data.</text>
</comment>
<dbReference type="Pfam" id="PF00593">
    <property type="entry name" value="TonB_dep_Rec_b-barrel"/>
    <property type="match status" value="1"/>
</dbReference>
<sequence>SLVLAEQGSNPNLANETARTWTAGFDLTPWSGAQLSLTFYDIAYWNRIEQSTAHDPFAVLQDGNEWAAVINRAPTPAEIEAICESRQFIGPVATCLASHPAAIVDLRLANLSATRTRGLD</sequence>
<reference evidence="5" key="1">
    <citation type="submission" date="2013-08" db="EMBL/GenBank/DDBJ databases">
        <authorList>
            <person name="Mendez C."/>
            <person name="Richter M."/>
            <person name="Ferrer M."/>
            <person name="Sanchez J."/>
        </authorList>
    </citation>
    <scope>NUCLEOTIDE SEQUENCE</scope>
</reference>
<evidence type="ECO:0000313" key="5">
    <source>
        <dbReference type="EMBL" id="EQD28058.1"/>
    </source>
</evidence>
<name>T0Y4R6_9ZZZZ</name>
<dbReference type="Gene3D" id="2.40.170.20">
    <property type="entry name" value="TonB-dependent receptor, beta-barrel domain"/>
    <property type="match status" value="1"/>
</dbReference>
<evidence type="ECO:0000256" key="1">
    <source>
        <dbReference type="ARBA" id="ARBA00004442"/>
    </source>
</evidence>
<organism evidence="5">
    <name type="scientific">mine drainage metagenome</name>
    <dbReference type="NCBI Taxonomy" id="410659"/>
    <lineage>
        <taxon>unclassified sequences</taxon>
        <taxon>metagenomes</taxon>
        <taxon>ecological metagenomes</taxon>
    </lineage>
</organism>
<dbReference type="InterPro" id="IPR036942">
    <property type="entry name" value="Beta-barrel_TonB_sf"/>
</dbReference>
<dbReference type="GO" id="GO:0009279">
    <property type="term" value="C:cell outer membrane"/>
    <property type="evidence" value="ECO:0007669"/>
    <property type="project" value="UniProtKB-SubCell"/>
</dbReference>
<comment type="subcellular location">
    <subcellularLocation>
        <location evidence="1">Cell outer membrane</location>
    </subcellularLocation>
</comment>
<feature type="non-terminal residue" evidence="5">
    <location>
        <position position="1"/>
    </location>
</feature>
<protein>
    <submittedName>
        <fullName evidence="5">TonB-dependent receptor</fullName>
    </submittedName>
</protein>
<feature type="domain" description="TonB-dependent receptor-like beta-barrel" evidence="4">
    <location>
        <begin position="7"/>
        <end position="119"/>
    </location>
</feature>
<keyword evidence="2" id="KW-0472">Membrane</keyword>
<dbReference type="EMBL" id="AUZX01015799">
    <property type="protein sequence ID" value="EQD28058.1"/>
    <property type="molecule type" value="Genomic_DNA"/>
</dbReference>
<evidence type="ECO:0000256" key="3">
    <source>
        <dbReference type="ARBA" id="ARBA00023237"/>
    </source>
</evidence>
<dbReference type="AlphaFoldDB" id="T0Y4R6"/>
<accession>T0Y4R6</accession>
<dbReference type="InterPro" id="IPR000531">
    <property type="entry name" value="Beta-barrel_TonB"/>
</dbReference>
<evidence type="ECO:0000256" key="2">
    <source>
        <dbReference type="ARBA" id="ARBA00023136"/>
    </source>
</evidence>
<reference evidence="5" key="2">
    <citation type="journal article" date="2014" name="ISME J.">
        <title>Microbial stratification in low pH oxic and suboxic macroscopic growths along an acid mine drainage.</title>
        <authorList>
            <person name="Mendez-Garcia C."/>
            <person name="Mesa V."/>
            <person name="Sprenger R.R."/>
            <person name="Richter M."/>
            <person name="Diez M.S."/>
            <person name="Solano J."/>
            <person name="Bargiela R."/>
            <person name="Golyshina O.V."/>
            <person name="Manteca A."/>
            <person name="Ramos J.L."/>
            <person name="Gallego J.R."/>
            <person name="Llorente I."/>
            <person name="Martins Dos Santos V.A."/>
            <person name="Jensen O.N."/>
            <person name="Pelaez A.I."/>
            <person name="Sanchez J."/>
            <person name="Ferrer M."/>
        </authorList>
    </citation>
    <scope>NUCLEOTIDE SEQUENCE</scope>
</reference>
<keyword evidence="5" id="KW-0675">Receptor</keyword>
<proteinExistence type="predicted"/>
<dbReference type="SUPFAM" id="SSF56935">
    <property type="entry name" value="Porins"/>
    <property type="match status" value="1"/>
</dbReference>
<gene>
    <name evidence="5" type="ORF">B1A_21373</name>
</gene>
<evidence type="ECO:0000259" key="4">
    <source>
        <dbReference type="Pfam" id="PF00593"/>
    </source>
</evidence>
<keyword evidence="3" id="KW-0998">Cell outer membrane</keyword>